<reference evidence="2 3" key="1">
    <citation type="journal article" date="2016" name="Genome Biol. Evol.">
        <title>Divergent and convergent evolution of fungal pathogenicity.</title>
        <authorList>
            <person name="Shang Y."/>
            <person name="Xiao G."/>
            <person name="Zheng P."/>
            <person name="Cen K."/>
            <person name="Zhan S."/>
            <person name="Wang C."/>
        </authorList>
    </citation>
    <scope>NUCLEOTIDE SEQUENCE [LARGE SCALE GENOMIC DNA]</scope>
    <source>
        <strain evidence="2 3">RCEF 264</strain>
    </source>
</reference>
<comment type="caution">
    <text evidence="2">The sequence shown here is derived from an EMBL/GenBank/DDBJ whole genome shotgun (WGS) entry which is preliminary data.</text>
</comment>
<keyword evidence="3" id="KW-1185">Reference proteome</keyword>
<dbReference type="OrthoDB" id="423498at2759"/>
<evidence type="ECO:0000313" key="2">
    <source>
        <dbReference type="EMBL" id="OAA57136.1"/>
    </source>
</evidence>
<dbReference type="InterPro" id="IPR013658">
    <property type="entry name" value="SGL"/>
</dbReference>
<accession>A0A167PY61</accession>
<feature type="domain" description="SMP-30/Gluconolactonase/LRE-like region" evidence="1">
    <location>
        <begin position="313"/>
        <end position="376"/>
    </location>
</feature>
<dbReference type="AlphaFoldDB" id="A0A167PY61"/>
<dbReference type="SUPFAM" id="SSF63829">
    <property type="entry name" value="Calcium-dependent phosphotriesterase"/>
    <property type="match status" value="1"/>
</dbReference>
<dbReference type="Gene3D" id="2.120.10.30">
    <property type="entry name" value="TolB, C-terminal domain"/>
    <property type="match status" value="1"/>
</dbReference>
<dbReference type="PANTHER" id="PTHR47064">
    <property type="entry name" value="PUTATIVE (AFU_ORTHOLOGUE AFUA_1G08990)-RELATED"/>
    <property type="match status" value="1"/>
</dbReference>
<proteinExistence type="predicted"/>
<organism evidence="2 3">
    <name type="scientific">Niveomyces insectorum RCEF 264</name>
    <dbReference type="NCBI Taxonomy" id="1081102"/>
    <lineage>
        <taxon>Eukaryota</taxon>
        <taxon>Fungi</taxon>
        <taxon>Dikarya</taxon>
        <taxon>Ascomycota</taxon>
        <taxon>Pezizomycotina</taxon>
        <taxon>Sordariomycetes</taxon>
        <taxon>Hypocreomycetidae</taxon>
        <taxon>Hypocreales</taxon>
        <taxon>Cordycipitaceae</taxon>
        <taxon>Niveomyces</taxon>
    </lineage>
</organism>
<dbReference type="InterPro" id="IPR011042">
    <property type="entry name" value="6-blade_b-propeller_TolB-like"/>
</dbReference>
<gene>
    <name evidence="2" type="ORF">SPI_07517</name>
</gene>
<dbReference type="EMBL" id="AZHD01000015">
    <property type="protein sequence ID" value="OAA57136.1"/>
    <property type="molecule type" value="Genomic_DNA"/>
</dbReference>
<evidence type="ECO:0000313" key="3">
    <source>
        <dbReference type="Proteomes" id="UP000076874"/>
    </source>
</evidence>
<dbReference type="PANTHER" id="PTHR47064:SF2">
    <property type="entry name" value="SMP-30_GLUCONOLACTONASE_LRE-LIKE REGION DOMAIN-CONTAINING PROTEIN-RELATED"/>
    <property type="match status" value="1"/>
</dbReference>
<dbReference type="InterPro" id="IPR052988">
    <property type="entry name" value="Oryzine_lactonohydrolase"/>
</dbReference>
<protein>
    <submittedName>
        <fullName evidence="2">Six-bladed beta-propeller, TolB-like protein</fullName>
    </submittedName>
</protein>
<sequence>MSLPQNVKEFDWKALATVPPPFHRSPDKASHTVYGHKIQDAHMLKGDGEDQFISYHPNFLSLLGATPSLKMVAERNYPFVHESGVWFEDLNEVVWTGNGLENPKTGRKHTEIVKTNLATNECTVIPHTVPHPCGGTINPEGTKVIFCSQGEDLVPGSITEWDPRAPHATEPLLTNYRGLKLSSPNDIAFHFASGWVVFTDPCYAYMYSLHKHKPENPSGTVYAWHPATGFVDVLISNEGYVQPNGVCFSPARYVDGKYKGQNTIYVTDSGYKMADNAVEDFDVRRPRAVYAYDFKVPASPADAPVGAPPPPPRLYNRRLFAYCDSGIPDGIKADIEGNIWVACGDGVRAYSPDGQLLGLINITGGCSNFVFIGGKEVLLANEYRLYRAQLGVQGSYLTKKHLQQGTE</sequence>
<evidence type="ECO:0000259" key="1">
    <source>
        <dbReference type="Pfam" id="PF08450"/>
    </source>
</evidence>
<name>A0A167PY61_9HYPO</name>
<dbReference type="Proteomes" id="UP000076874">
    <property type="component" value="Unassembled WGS sequence"/>
</dbReference>
<dbReference type="Pfam" id="PF08450">
    <property type="entry name" value="SGL"/>
    <property type="match status" value="1"/>
</dbReference>